<evidence type="ECO:0000313" key="2">
    <source>
        <dbReference type="Proteomes" id="UP000250140"/>
    </source>
</evidence>
<protein>
    <submittedName>
        <fullName evidence="1">Uncharacterized protein</fullName>
    </submittedName>
</protein>
<gene>
    <name evidence="1" type="ORF">AOQ84DRAFT_129010</name>
</gene>
<sequence>MLFYHLPTVCPARESGAPNYVPERPNCCKGRRASSQCAQHGTTHSTTQRKSARHGATDCRDMLRKVPADCLLVSTENRHCARKLCDSGPVLEIFVGVDDARWPVRHASMHDSLQTGKLLSQGGQRANVSDLSSPCSIDKCRPVEEARERYWLGSKNVVPSTEQSPHNRPNAIQL</sequence>
<name>A0A8E2F9F7_9PEZI</name>
<dbReference type="EMBL" id="KV748788">
    <property type="protein sequence ID" value="OCL13077.1"/>
    <property type="molecule type" value="Genomic_DNA"/>
</dbReference>
<dbReference type="AlphaFoldDB" id="A0A8E2F9F7"/>
<keyword evidence="2" id="KW-1185">Reference proteome</keyword>
<dbReference type="Proteomes" id="UP000250140">
    <property type="component" value="Unassembled WGS sequence"/>
</dbReference>
<reference evidence="1 2" key="1">
    <citation type="journal article" date="2016" name="Nat. Commun.">
        <title>Ectomycorrhizal ecology is imprinted in the genome of the dominant symbiotic fungus Cenococcum geophilum.</title>
        <authorList>
            <consortium name="DOE Joint Genome Institute"/>
            <person name="Peter M."/>
            <person name="Kohler A."/>
            <person name="Ohm R.A."/>
            <person name="Kuo A."/>
            <person name="Krutzmann J."/>
            <person name="Morin E."/>
            <person name="Arend M."/>
            <person name="Barry K.W."/>
            <person name="Binder M."/>
            <person name="Choi C."/>
            <person name="Clum A."/>
            <person name="Copeland A."/>
            <person name="Grisel N."/>
            <person name="Haridas S."/>
            <person name="Kipfer T."/>
            <person name="LaButti K."/>
            <person name="Lindquist E."/>
            <person name="Lipzen A."/>
            <person name="Maire R."/>
            <person name="Meier B."/>
            <person name="Mihaltcheva S."/>
            <person name="Molinier V."/>
            <person name="Murat C."/>
            <person name="Poggeler S."/>
            <person name="Quandt C.A."/>
            <person name="Sperisen C."/>
            <person name="Tritt A."/>
            <person name="Tisserant E."/>
            <person name="Crous P.W."/>
            <person name="Henrissat B."/>
            <person name="Nehls U."/>
            <person name="Egli S."/>
            <person name="Spatafora J.W."/>
            <person name="Grigoriev I.V."/>
            <person name="Martin F.M."/>
        </authorList>
    </citation>
    <scope>NUCLEOTIDE SEQUENCE [LARGE SCALE GENOMIC DNA]</scope>
    <source>
        <strain evidence="1 2">CBS 207.34</strain>
    </source>
</reference>
<accession>A0A8E2F9F7</accession>
<organism evidence="1 2">
    <name type="scientific">Glonium stellatum</name>
    <dbReference type="NCBI Taxonomy" id="574774"/>
    <lineage>
        <taxon>Eukaryota</taxon>
        <taxon>Fungi</taxon>
        <taxon>Dikarya</taxon>
        <taxon>Ascomycota</taxon>
        <taxon>Pezizomycotina</taxon>
        <taxon>Dothideomycetes</taxon>
        <taxon>Pleosporomycetidae</taxon>
        <taxon>Gloniales</taxon>
        <taxon>Gloniaceae</taxon>
        <taxon>Glonium</taxon>
    </lineage>
</organism>
<evidence type="ECO:0000313" key="1">
    <source>
        <dbReference type="EMBL" id="OCL13077.1"/>
    </source>
</evidence>
<proteinExistence type="predicted"/>